<sequence length="277" mass="32119">MRKFFMLLALLVMVESGLGLSIDPEASADLEQYIKDDFTISMRHIRPRKKAKISIEALFMIDFPGAKNKFSFYLDRKSKRVTIDINSNSQIFSKHLEAPSLNETTTIRSLAFSFSGNSIRLFIDCKEVYSDEMEFNLSKLYLNLDEPEIKILRERKYPLYLDRNVESALIRANCQKSGKQKGNRKMVKDNEIHGYYNDQEINKKQRGRRDHRNNRANQYNTLARRGDISVIHGDCDDNLLKGMNDLIALVKKLEKDISNQHSDIRRLQSLIENCAAC</sequence>
<gene>
    <name evidence="3" type="ORF">CHIRRI_LOCUS6626</name>
</gene>
<dbReference type="EMBL" id="OU895878">
    <property type="protein sequence ID" value="CAG9803730.1"/>
    <property type="molecule type" value="Genomic_DNA"/>
</dbReference>
<dbReference type="Proteomes" id="UP001153620">
    <property type="component" value="Chromosome 2"/>
</dbReference>
<evidence type="ECO:0000313" key="3">
    <source>
        <dbReference type="EMBL" id="CAG9803730.1"/>
    </source>
</evidence>
<organism evidence="3 4">
    <name type="scientific">Chironomus riparius</name>
    <dbReference type="NCBI Taxonomy" id="315576"/>
    <lineage>
        <taxon>Eukaryota</taxon>
        <taxon>Metazoa</taxon>
        <taxon>Ecdysozoa</taxon>
        <taxon>Arthropoda</taxon>
        <taxon>Hexapoda</taxon>
        <taxon>Insecta</taxon>
        <taxon>Pterygota</taxon>
        <taxon>Neoptera</taxon>
        <taxon>Endopterygota</taxon>
        <taxon>Diptera</taxon>
        <taxon>Nematocera</taxon>
        <taxon>Chironomoidea</taxon>
        <taxon>Chironomidae</taxon>
        <taxon>Chironominae</taxon>
        <taxon>Chironomus</taxon>
    </lineage>
</organism>
<proteinExistence type="predicted"/>
<evidence type="ECO:0000313" key="4">
    <source>
        <dbReference type="Proteomes" id="UP001153620"/>
    </source>
</evidence>
<dbReference type="AlphaFoldDB" id="A0A9N9RUS0"/>
<accession>A0A9N9RUS0</accession>
<feature type="domain" description="Thrombospondin/cartilage oligomeric matrix protein coiled-coil" evidence="2">
    <location>
        <begin position="234"/>
        <end position="277"/>
    </location>
</feature>
<dbReference type="OrthoDB" id="14563at2759"/>
<reference evidence="3" key="2">
    <citation type="submission" date="2022-10" db="EMBL/GenBank/DDBJ databases">
        <authorList>
            <consortium name="ENA_rothamsted_submissions"/>
            <consortium name="culmorum"/>
            <person name="King R."/>
        </authorList>
    </citation>
    <scope>NUCLEOTIDE SEQUENCE</scope>
</reference>
<keyword evidence="4" id="KW-1185">Reference proteome</keyword>
<name>A0A9N9RUS0_9DIPT</name>
<dbReference type="InterPro" id="IPR024665">
    <property type="entry name" value="TSP/COMP_CC"/>
</dbReference>
<dbReference type="Pfam" id="PF11598">
    <property type="entry name" value="COMP"/>
    <property type="match status" value="1"/>
</dbReference>
<evidence type="ECO:0000259" key="2">
    <source>
        <dbReference type="Pfam" id="PF11598"/>
    </source>
</evidence>
<feature type="signal peptide" evidence="1">
    <location>
        <begin position="1"/>
        <end position="19"/>
    </location>
</feature>
<evidence type="ECO:0000256" key="1">
    <source>
        <dbReference type="SAM" id="SignalP"/>
    </source>
</evidence>
<feature type="chain" id="PRO_5040440895" description="Thrombospondin/cartilage oligomeric matrix protein coiled-coil domain-containing protein" evidence="1">
    <location>
        <begin position="20"/>
        <end position="277"/>
    </location>
</feature>
<dbReference type="CDD" id="cd16081">
    <property type="entry name" value="TSPcc_insect"/>
    <property type="match status" value="1"/>
</dbReference>
<dbReference type="Gene3D" id="2.60.120.200">
    <property type="match status" value="1"/>
</dbReference>
<keyword evidence="1" id="KW-0732">Signal</keyword>
<reference evidence="3" key="1">
    <citation type="submission" date="2022-01" db="EMBL/GenBank/DDBJ databases">
        <authorList>
            <person name="King R."/>
        </authorList>
    </citation>
    <scope>NUCLEOTIDE SEQUENCE</scope>
</reference>
<protein>
    <recommendedName>
        <fullName evidence="2">Thrombospondin/cartilage oligomeric matrix protein coiled-coil domain-containing protein</fullName>
    </recommendedName>
</protein>